<name>Q1GXP7_METFK</name>
<evidence type="ECO:0000313" key="3">
    <source>
        <dbReference type="Proteomes" id="UP000002440"/>
    </source>
</evidence>
<dbReference type="STRING" id="265072.Mfla_2727"/>
<keyword evidence="1" id="KW-0472">Membrane</keyword>
<proteinExistence type="predicted"/>
<evidence type="ECO:0008006" key="4">
    <source>
        <dbReference type="Google" id="ProtNLM"/>
    </source>
</evidence>
<dbReference type="RefSeq" id="WP_011480943.1">
    <property type="nucleotide sequence ID" value="NC_007947.1"/>
</dbReference>
<gene>
    <name evidence="2" type="ordered locus">Mfla_2727</name>
</gene>
<organism evidence="2 3">
    <name type="scientific">Methylobacillus flagellatus (strain ATCC 51484 / DSM 6875 / VKM B-1610 / KT)</name>
    <dbReference type="NCBI Taxonomy" id="265072"/>
    <lineage>
        <taxon>Bacteria</taxon>
        <taxon>Pseudomonadati</taxon>
        <taxon>Pseudomonadota</taxon>
        <taxon>Betaproteobacteria</taxon>
        <taxon>Nitrosomonadales</taxon>
        <taxon>Methylophilaceae</taxon>
        <taxon>Methylobacillus</taxon>
    </lineage>
</organism>
<sequence length="97" mass="10962">MPGKLEMHDIEMAEGRELDERIANACEQDLQILLNKRNLKEDLRNKITNELIKKTQIKTDTARHLAESSHKLTKATLWIAGATLLVSIIGVCITLLK</sequence>
<reference evidence="2 3" key="1">
    <citation type="submission" date="2006-03" db="EMBL/GenBank/DDBJ databases">
        <title>Complete sequence of Methylobacillus flagellatus KT.</title>
        <authorList>
            <consortium name="US DOE Joint Genome Institute"/>
            <person name="Copeland A."/>
            <person name="Lucas S."/>
            <person name="Lapidus A."/>
            <person name="Barry K."/>
            <person name="Detter J.C."/>
            <person name="Glavina del Rio T."/>
            <person name="Hammon N."/>
            <person name="Israni S."/>
            <person name="Dalin E."/>
            <person name="Tice H."/>
            <person name="Pitluck S."/>
            <person name="Brettin T."/>
            <person name="Bruce D."/>
            <person name="Han C."/>
            <person name="Tapia R."/>
            <person name="Saunders E."/>
            <person name="Gilna P."/>
            <person name="Schmutz J."/>
            <person name="Larimer F."/>
            <person name="Land M."/>
            <person name="Kyrpides N."/>
            <person name="Anderson I."/>
            <person name="Richardson P."/>
        </authorList>
    </citation>
    <scope>NUCLEOTIDE SEQUENCE [LARGE SCALE GENOMIC DNA]</scope>
    <source>
        <strain evidence="3">KT / ATCC 51484 / DSM 6875</strain>
    </source>
</reference>
<dbReference type="AlphaFoldDB" id="Q1GXP7"/>
<dbReference type="HOGENOM" id="CLU_2343478_0_0_4"/>
<feature type="transmembrane region" description="Helical" evidence="1">
    <location>
        <begin position="75"/>
        <end position="96"/>
    </location>
</feature>
<keyword evidence="1" id="KW-0812">Transmembrane</keyword>
<protein>
    <recommendedName>
        <fullName evidence="4">Transmembrane protein</fullName>
    </recommendedName>
</protein>
<dbReference type="Proteomes" id="UP000002440">
    <property type="component" value="Chromosome"/>
</dbReference>
<dbReference type="KEGG" id="mfa:Mfla_2727"/>
<evidence type="ECO:0000313" key="2">
    <source>
        <dbReference type="EMBL" id="ABE50990.1"/>
    </source>
</evidence>
<accession>Q1GXP7</accession>
<keyword evidence="3" id="KW-1185">Reference proteome</keyword>
<dbReference type="EMBL" id="CP000284">
    <property type="protein sequence ID" value="ABE50990.1"/>
    <property type="molecule type" value="Genomic_DNA"/>
</dbReference>
<keyword evidence="1" id="KW-1133">Transmembrane helix</keyword>
<evidence type="ECO:0000256" key="1">
    <source>
        <dbReference type="SAM" id="Phobius"/>
    </source>
</evidence>